<feature type="transmembrane region" description="Helical" evidence="11">
    <location>
        <begin position="162"/>
        <end position="185"/>
    </location>
</feature>
<dbReference type="EC" id="2.7.13.3" evidence="3"/>
<protein>
    <recommendedName>
        <fullName evidence="3">histidine kinase</fullName>
        <ecNumber evidence="3">2.7.13.3</ecNumber>
    </recommendedName>
</protein>
<evidence type="ECO:0000256" key="11">
    <source>
        <dbReference type="SAM" id="Phobius"/>
    </source>
</evidence>
<dbReference type="AlphaFoldDB" id="A0A174DV75"/>
<dbReference type="SUPFAM" id="SSF158472">
    <property type="entry name" value="HAMP domain-like"/>
    <property type="match status" value="1"/>
</dbReference>
<gene>
    <name evidence="14" type="primary">yycG_2</name>
    <name evidence="14" type="ORF">ERS852491_01758</name>
</gene>
<keyword evidence="4" id="KW-0597">Phosphoprotein</keyword>
<dbReference type="InterPro" id="IPR003660">
    <property type="entry name" value="HAMP_dom"/>
</dbReference>
<comment type="catalytic activity">
    <reaction evidence="1">
        <text>ATP + protein L-histidine = ADP + protein N-phospho-L-histidine.</text>
        <dbReference type="EC" id="2.7.13.3"/>
    </reaction>
</comment>
<dbReference type="SMART" id="SM00304">
    <property type="entry name" value="HAMP"/>
    <property type="match status" value="1"/>
</dbReference>
<dbReference type="Proteomes" id="UP000095544">
    <property type="component" value="Unassembled WGS sequence"/>
</dbReference>
<dbReference type="InterPro" id="IPR005467">
    <property type="entry name" value="His_kinase_dom"/>
</dbReference>
<dbReference type="PANTHER" id="PTHR45528:SF8">
    <property type="entry name" value="HISTIDINE KINASE"/>
    <property type="match status" value="1"/>
</dbReference>
<dbReference type="InterPro" id="IPR003661">
    <property type="entry name" value="HisK_dim/P_dom"/>
</dbReference>
<evidence type="ECO:0000256" key="3">
    <source>
        <dbReference type="ARBA" id="ARBA00012438"/>
    </source>
</evidence>
<dbReference type="Pfam" id="PF02518">
    <property type="entry name" value="HATPase_c"/>
    <property type="match status" value="1"/>
</dbReference>
<dbReference type="RefSeq" id="WP_055152640.1">
    <property type="nucleotide sequence ID" value="NZ_CYZU01000013.1"/>
</dbReference>
<dbReference type="Gene3D" id="1.10.287.130">
    <property type="match status" value="1"/>
</dbReference>
<evidence type="ECO:0000259" key="13">
    <source>
        <dbReference type="PROSITE" id="PS50885"/>
    </source>
</evidence>
<dbReference type="SMART" id="SM00388">
    <property type="entry name" value="HisKA"/>
    <property type="match status" value="1"/>
</dbReference>
<name>A0A174DV75_9FIRM</name>
<dbReference type="CDD" id="cd00082">
    <property type="entry name" value="HisKA"/>
    <property type="match status" value="1"/>
</dbReference>
<evidence type="ECO:0000256" key="4">
    <source>
        <dbReference type="ARBA" id="ARBA00022553"/>
    </source>
</evidence>
<dbReference type="STRING" id="39482.ERS852491_01758"/>
<dbReference type="SUPFAM" id="SSF55874">
    <property type="entry name" value="ATPase domain of HSP90 chaperone/DNA topoisomerase II/histidine kinase"/>
    <property type="match status" value="1"/>
</dbReference>
<comment type="subcellular location">
    <subcellularLocation>
        <location evidence="2">Membrane</location>
        <topology evidence="2">Multi-pass membrane protein</topology>
    </subcellularLocation>
</comment>
<keyword evidence="5 14" id="KW-0808">Transferase</keyword>
<dbReference type="Gene3D" id="6.10.340.10">
    <property type="match status" value="1"/>
</dbReference>
<evidence type="ECO:0000313" key="15">
    <source>
        <dbReference type="Proteomes" id="UP000095544"/>
    </source>
</evidence>
<feature type="domain" description="Histidine kinase" evidence="12">
    <location>
        <begin position="258"/>
        <end position="476"/>
    </location>
</feature>
<evidence type="ECO:0000259" key="12">
    <source>
        <dbReference type="PROSITE" id="PS50109"/>
    </source>
</evidence>
<evidence type="ECO:0000256" key="1">
    <source>
        <dbReference type="ARBA" id="ARBA00000085"/>
    </source>
</evidence>
<organism evidence="14 15">
    <name type="scientific">Faecalicatena contorta</name>
    <dbReference type="NCBI Taxonomy" id="39482"/>
    <lineage>
        <taxon>Bacteria</taxon>
        <taxon>Bacillati</taxon>
        <taxon>Bacillota</taxon>
        <taxon>Clostridia</taxon>
        <taxon>Lachnospirales</taxon>
        <taxon>Lachnospiraceae</taxon>
        <taxon>Faecalicatena</taxon>
    </lineage>
</organism>
<dbReference type="PROSITE" id="PS50109">
    <property type="entry name" value="HIS_KIN"/>
    <property type="match status" value="1"/>
</dbReference>
<keyword evidence="7 14" id="KW-0418">Kinase</keyword>
<feature type="domain" description="HAMP" evidence="13">
    <location>
        <begin position="191"/>
        <end position="243"/>
    </location>
</feature>
<dbReference type="PANTHER" id="PTHR45528">
    <property type="entry name" value="SENSOR HISTIDINE KINASE CPXA"/>
    <property type="match status" value="1"/>
</dbReference>
<reference evidence="14 15" key="1">
    <citation type="submission" date="2015-09" db="EMBL/GenBank/DDBJ databases">
        <authorList>
            <consortium name="Pathogen Informatics"/>
        </authorList>
    </citation>
    <scope>NUCLEOTIDE SEQUENCE [LARGE SCALE GENOMIC DNA]</scope>
    <source>
        <strain evidence="14 15">2789STDY5834876</strain>
    </source>
</reference>
<keyword evidence="10 11" id="KW-0472">Membrane</keyword>
<dbReference type="GO" id="GO:0005886">
    <property type="term" value="C:plasma membrane"/>
    <property type="evidence" value="ECO:0007669"/>
    <property type="project" value="TreeGrafter"/>
</dbReference>
<evidence type="ECO:0000256" key="6">
    <source>
        <dbReference type="ARBA" id="ARBA00022692"/>
    </source>
</evidence>
<evidence type="ECO:0000256" key="8">
    <source>
        <dbReference type="ARBA" id="ARBA00022989"/>
    </source>
</evidence>
<keyword evidence="9" id="KW-0902">Two-component regulatory system</keyword>
<accession>A0A174DV75</accession>
<proteinExistence type="predicted"/>
<dbReference type="InterPro" id="IPR036890">
    <property type="entry name" value="HATPase_C_sf"/>
</dbReference>
<dbReference type="InterPro" id="IPR036097">
    <property type="entry name" value="HisK_dim/P_sf"/>
</dbReference>
<keyword evidence="8 11" id="KW-1133">Transmembrane helix</keyword>
<dbReference type="InterPro" id="IPR004358">
    <property type="entry name" value="Sig_transdc_His_kin-like_C"/>
</dbReference>
<dbReference type="GO" id="GO:0000155">
    <property type="term" value="F:phosphorelay sensor kinase activity"/>
    <property type="evidence" value="ECO:0007669"/>
    <property type="project" value="InterPro"/>
</dbReference>
<dbReference type="EMBL" id="CYZU01000013">
    <property type="protein sequence ID" value="CUO28086.1"/>
    <property type="molecule type" value="Genomic_DNA"/>
</dbReference>
<dbReference type="Pfam" id="PF00512">
    <property type="entry name" value="HisKA"/>
    <property type="match status" value="1"/>
</dbReference>
<evidence type="ECO:0000256" key="7">
    <source>
        <dbReference type="ARBA" id="ARBA00022777"/>
    </source>
</evidence>
<evidence type="ECO:0000256" key="10">
    <source>
        <dbReference type="ARBA" id="ARBA00023136"/>
    </source>
</evidence>
<evidence type="ECO:0000313" key="14">
    <source>
        <dbReference type="EMBL" id="CUO28086.1"/>
    </source>
</evidence>
<dbReference type="PROSITE" id="PS50885">
    <property type="entry name" value="HAMP"/>
    <property type="match status" value="1"/>
</dbReference>
<dbReference type="PRINTS" id="PR00344">
    <property type="entry name" value="BCTRLSENSOR"/>
</dbReference>
<dbReference type="SUPFAM" id="SSF47384">
    <property type="entry name" value="Homodimeric domain of signal transducing histidine kinase"/>
    <property type="match status" value="1"/>
</dbReference>
<sequence length="476" mass="53171">MKNQSLASQFRRTLIWILTASAIGTALTSAIAFSLFTQSLDRDIYTPDYYERQVPGIEAYIRETNLDLLSPSEETGLKNTIPDGGMLYLVVDENGDILYGSDSRKPFETKEELFQSFAGTTVFRQGHYIYTVPLLDNRGNTAGAVLLSYQIKTTFANNRGKMVFAAVVLALCSPFLYIIGFTLLFSKVFARKINQPLQLLIDASKKIQEKDLDFEIDYHSDNELGRLCHAFSEMKGELQNSLSAQWKMEQERVEMAAALAHDLKSPLSIILGYTDALIKNNSEGSEKLYRYLSVIRENAEKSAALVQKIQYSSGLETSDIQPNLVPVCLPDFLTQKVHEFELQAGQKDIKIALEMQGNMENTIWTDSERLSRIFDNIISNSLRYTPAGGTVHISVKAEKERITYKICDSGCGFSPKDLNKALEKFYRGDEARQSDGGHSGLGLYIVRQLVEQLGGTVEIENTKAGGACVMFCHSIS</sequence>
<dbReference type="SMART" id="SM00387">
    <property type="entry name" value="HATPase_c"/>
    <property type="match status" value="1"/>
</dbReference>
<dbReference type="FunFam" id="3.30.565.10:FF:000006">
    <property type="entry name" value="Sensor histidine kinase WalK"/>
    <property type="match status" value="1"/>
</dbReference>
<dbReference type="CDD" id="cd06225">
    <property type="entry name" value="HAMP"/>
    <property type="match status" value="1"/>
</dbReference>
<evidence type="ECO:0000256" key="9">
    <source>
        <dbReference type="ARBA" id="ARBA00023012"/>
    </source>
</evidence>
<feature type="transmembrane region" description="Helical" evidence="11">
    <location>
        <begin position="14"/>
        <end position="36"/>
    </location>
</feature>
<evidence type="ECO:0000256" key="5">
    <source>
        <dbReference type="ARBA" id="ARBA00022679"/>
    </source>
</evidence>
<dbReference type="Pfam" id="PF00672">
    <property type="entry name" value="HAMP"/>
    <property type="match status" value="1"/>
</dbReference>
<dbReference type="Gene3D" id="3.30.565.10">
    <property type="entry name" value="Histidine kinase-like ATPase, C-terminal domain"/>
    <property type="match status" value="1"/>
</dbReference>
<keyword evidence="6 11" id="KW-0812">Transmembrane</keyword>
<dbReference type="InterPro" id="IPR003594">
    <property type="entry name" value="HATPase_dom"/>
</dbReference>
<evidence type="ECO:0000256" key="2">
    <source>
        <dbReference type="ARBA" id="ARBA00004141"/>
    </source>
</evidence>
<dbReference type="InterPro" id="IPR050398">
    <property type="entry name" value="HssS/ArlS-like"/>
</dbReference>
<dbReference type="OrthoDB" id="84942at2"/>